<protein>
    <submittedName>
        <fullName evidence="1">Uncharacterized protein</fullName>
    </submittedName>
</protein>
<comment type="caution">
    <text evidence="1">The sequence shown here is derived from an EMBL/GenBank/DDBJ whole genome shotgun (WGS) entry which is preliminary data.</text>
</comment>
<reference evidence="1 2" key="1">
    <citation type="submission" date="2021-03" db="EMBL/GenBank/DDBJ databases">
        <title>Sequencing the genomes of 1000 actinobacteria strains.</title>
        <authorList>
            <person name="Klenk H.-P."/>
        </authorList>
    </citation>
    <scope>NUCLEOTIDE SEQUENCE [LARGE SCALE GENOMIC DNA]</scope>
    <source>
        <strain evidence="1 2">DSM 14566</strain>
    </source>
</reference>
<name>A0ABS4X1X7_9MICO</name>
<accession>A0ABS4X1X7</accession>
<keyword evidence="2" id="KW-1185">Reference proteome</keyword>
<dbReference type="EMBL" id="JAGIOD010000001">
    <property type="protein sequence ID" value="MBP2382450.1"/>
    <property type="molecule type" value="Genomic_DNA"/>
</dbReference>
<evidence type="ECO:0000313" key="1">
    <source>
        <dbReference type="EMBL" id="MBP2382450.1"/>
    </source>
</evidence>
<organism evidence="1 2">
    <name type="scientific">Brachybacterium sacelli</name>
    <dbReference type="NCBI Taxonomy" id="173364"/>
    <lineage>
        <taxon>Bacteria</taxon>
        <taxon>Bacillati</taxon>
        <taxon>Actinomycetota</taxon>
        <taxon>Actinomycetes</taxon>
        <taxon>Micrococcales</taxon>
        <taxon>Dermabacteraceae</taxon>
        <taxon>Brachybacterium</taxon>
    </lineage>
</organism>
<sequence>MLESEVDGHVVGAVTSEPIDLVDDAIGDLVLLDVADHPHQLGPIGLTGGLTGVDELLHDGRTELFGLAPVSFALSRNGEALVAAALLRLFLGGHAQIRHCYGGTVGRVDEALYRVVADGAAVGGRDGHRVLLSLGSALAPVSR</sequence>
<evidence type="ECO:0000313" key="2">
    <source>
        <dbReference type="Proteomes" id="UP001519290"/>
    </source>
</evidence>
<gene>
    <name evidence="1" type="ORF">JOF43_002407</name>
</gene>
<dbReference type="Proteomes" id="UP001519290">
    <property type="component" value="Unassembled WGS sequence"/>
</dbReference>
<proteinExistence type="predicted"/>